<evidence type="ECO:0000256" key="2">
    <source>
        <dbReference type="ARBA" id="ARBA00006613"/>
    </source>
</evidence>
<dbReference type="InterPro" id="IPR016024">
    <property type="entry name" value="ARM-type_fold"/>
</dbReference>
<dbReference type="GO" id="GO:0005634">
    <property type="term" value="C:nucleus"/>
    <property type="evidence" value="ECO:0007669"/>
    <property type="project" value="UniProtKB-ARBA"/>
</dbReference>
<dbReference type="PROSITE" id="PS00678">
    <property type="entry name" value="WD_REPEATS_1"/>
    <property type="match status" value="2"/>
</dbReference>
<accession>A0A0C2GIR4</accession>
<feature type="domain" description="Clathrin/coatomer adaptor adaptin-like N-terminal" evidence="11">
    <location>
        <begin position="573"/>
        <end position="924"/>
    </location>
</feature>
<evidence type="ECO:0000313" key="12">
    <source>
        <dbReference type="EMBL" id="KIH61100.1"/>
    </source>
</evidence>
<dbReference type="GO" id="GO:0030117">
    <property type="term" value="C:membrane coat"/>
    <property type="evidence" value="ECO:0007669"/>
    <property type="project" value="InterPro"/>
</dbReference>
<evidence type="ECO:0000259" key="11">
    <source>
        <dbReference type="Pfam" id="PF01602"/>
    </source>
</evidence>
<dbReference type="InterPro" id="IPR001680">
    <property type="entry name" value="WD40_rpt"/>
</dbReference>
<gene>
    <name evidence="12" type="ORF">ANCDUO_08635</name>
</gene>
<dbReference type="Gene3D" id="1.25.10.10">
    <property type="entry name" value="Leucine-rich Repeat Variant"/>
    <property type="match status" value="2"/>
</dbReference>
<keyword evidence="6" id="KW-0677">Repeat</keyword>
<dbReference type="EMBL" id="KN730407">
    <property type="protein sequence ID" value="KIH61100.1"/>
    <property type="molecule type" value="Genomic_DNA"/>
</dbReference>
<comment type="subcellular location">
    <subcellularLocation>
        <location evidence="1">Endomembrane system</location>
    </subcellularLocation>
</comment>
<dbReference type="InterPro" id="IPR019775">
    <property type="entry name" value="WD40_repeat_CS"/>
</dbReference>
<dbReference type="GO" id="GO:0016192">
    <property type="term" value="P:vesicle-mediated transport"/>
    <property type="evidence" value="ECO:0007669"/>
    <property type="project" value="InterPro"/>
</dbReference>
<dbReference type="InterPro" id="IPR002553">
    <property type="entry name" value="Clathrin/coatomer_adapt-like_N"/>
</dbReference>
<dbReference type="SUPFAM" id="SSF48371">
    <property type="entry name" value="ARM repeat"/>
    <property type="match status" value="2"/>
</dbReference>
<evidence type="ECO:0000256" key="10">
    <source>
        <dbReference type="SAM" id="MobiDB-lite"/>
    </source>
</evidence>
<dbReference type="Pfam" id="PF00400">
    <property type="entry name" value="WD40"/>
    <property type="match status" value="5"/>
</dbReference>
<dbReference type="CDD" id="cd00200">
    <property type="entry name" value="WD40"/>
    <property type="match status" value="1"/>
</dbReference>
<feature type="repeat" description="WD" evidence="9">
    <location>
        <begin position="377"/>
        <end position="418"/>
    </location>
</feature>
<sequence>MDSNGTAPHMAQGMPVGAAHISSTQAGIDELTKEFFKRYCKRIPAPYEELVYKLERLQTAQQAQADSYVQLLMKNPFLVKMSKSSLKQLEIPLARTPTIKNIVKEHITLEASDVVSKLRSSIECQMGGVLGQVSKNEKRHKMHYGVLKDDVSQAIEKKKTRGKELKDSKKSQALAPVPDRIPLPPLSEALREERRKAMRDANKLTLVSQECPPSVCMLTALNAYGGVSCCDVSDDSSMLCIGGSDGSIELTAFDEDQKLKKLRDMEELERIDMDADNVSDLLYDYGSAKSEVTLHGHSGPVYSTHFSPDNRLLVTSSLDSTIRLWSLETQKNVVVYRLSRPVWQVQFSNRGYYMCSGADDNTAALWCTERMHPLRIFADSYGSVNCVDFHPNCNYIVGGSEDRYVRVWDVLTGTCVRTFCGHSDGVTAVKVSPCGRFIISTAGDGAVCVWDVAYQRLAGMETKEFRGAMGSICFSRDGGSFAVSQGGESLSIYSLDNMIAATSNVATNNELCFDPKINMPNFNIFTYPTLQTACSKLIFDFAGVHERMRMAFPEGLTSPEMEIAEGGVILDNRTRFADLKTMLDSSKDNLKVDAMKRIINLIAKGKDVSELFPAVVKNVAAKNVELKKLVYVYLVRYAEEQQDLALLSISTFQRALKDPNQLIRASALRVLSSIRVGMIAPIMLLAIKDSVRDMSPYVRKVAAHAIPKLYSLDPDLEAELVDCIDFLLADRRSLVLGSAVYAFEEICPSRLDLLHKHFRALCRALADVDEWGQVVMINLLTRYARSELADPELLPQPDVDLTLLLNSARPLLQSRNCSVVMAVTQLFYYTAPKAQLSQVARALVRLLRGPREVQYIVLLNIATICERNPVLPGTYAISKNMFDPFLKSFFVRSSDPSFVKELKLHILTSLVSEANVHIILRELQVAAHAIPKLYSLDPDLEAELVDCIDFLLADRRSLVLGSAVYAFEEICPSRLDLLHKHFRALCRALADVDEWGQVVMINLLTRYARSELADPELLPQPDVDLTLLLNSARPLLQSRNCSVVMAVTQLFYYTAPKAQLSQVARALVRLLRGPREVQYIVLLNIATICERNPVLPGTYAISKNMFDPFLKSFFVRSSDPSFVKELKLHILTSLVSEANVHIILRELQTYVGMSDLAGAAIEAIGRCAVRVKAVSEQCLAGLVQLITSPNENVVCSAVIVLKRLLHAEAPTSLLSRLARLIRSIQAPPARACIVWLIATHVEKVPNVAPDLLRILAKNFINEDEIVKVETLKLAVKLWMVQRQDCEKLVHYVFQLARFDLSYDVRDRCRFLRNLLFNTAVLSQHAEEIFMSKKPAPALQSSFKEREQFQLGTLSHVLNQRCVRYHDLPNFPQVSSDPSLRREANSPEEFKYEDDDEEESEEESEEGNPHDHGITTGFPNDQMESLSSGLPPTNGHSTQQQNSAAAKSERAIDLLLDLDFSAAGCRQIVDPESISTTPRPILNSIEGDGIELSVLFPRTNEVQYTPLRFILRNATDSPIQGIKFTPPEGFDAKGQMEVCNIQRFVSLHNAYPKQALPLKMFSQISVANYCHYPTKRVPVPSNFASKWVERKWNPSSYACTIVVVFHVKSPKKVYR</sequence>
<feature type="region of interest" description="Disordered" evidence="10">
    <location>
        <begin position="1373"/>
        <end position="1445"/>
    </location>
</feature>
<keyword evidence="5 9" id="KW-0853">WD repeat</keyword>
<dbReference type="Proteomes" id="UP000054047">
    <property type="component" value="Unassembled WGS sequence"/>
</dbReference>
<proteinExistence type="inferred from homology"/>
<feature type="compositionally biased region" description="Acidic residues" evidence="10">
    <location>
        <begin position="1390"/>
        <end position="1405"/>
    </location>
</feature>
<dbReference type="GO" id="GO:0012505">
    <property type="term" value="C:endomembrane system"/>
    <property type="evidence" value="ECO:0007669"/>
    <property type="project" value="UniProtKB-SubCell"/>
</dbReference>
<organism evidence="12 13">
    <name type="scientific">Ancylostoma duodenale</name>
    <dbReference type="NCBI Taxonomy" id="51022"/>
    <lineage>
        <taxon>Eukaryota</taxon>
        <taxon>Metazoa</taxon>
        <taxon>Ecdysozoa</taxon>
        <taxon>Nematoda</taxon>
        <taxon>Chromadorea</taxon>
        <taxon>Rhabditida</taxon>
        <taxon>Rhabditina</taxon>
        <taxon>Rhabditomorpha</taxon>
        <taxon>Strongyloidea</taxon>
        <taxon>Ancylostomatidae</taxon>
        <taxon>Ancylostomatinae</taxon>
        <taxon>Ancylostoma</taxon>
    </lineage>
</organism>
<dbReference type="InterPro" id="IPR011989">
    <property type="entry name" value="ARM-like"/>
</dbReference>
<protein>
    <submittedName>
        <fullName evidence="12">Adaptin region</fullName>
    </submittedName>
</protein>
<dbReference type="SUPFAM" id="SSF50978">
    <property type="entry name" value="WD40 repeat-like"/>
    <property type="match status" value="1"/>
</dbReference>
<feature type="compositionally biased region" description="Polar residues" evidence="10">
    <location>
        <begin position="1416"/>
        <end position="1444"/>
    </location>
</feature>
<keyword evidence="4" id="KW-0813">Transport</keyword>
<dbReference type="InterPro" id="IPR037264">
    <property type="entry name" value="TFIID_NTD2_sf"/>
</dbReference>
<dbReference type="OrthoDB" id="302453at2759"/>
<keyword evidence="13" id="KW-1185">Reference proteome</keyword>
<feature type="compositionally biased region" description="Basic and acidic residues" evidence="10">
    <location>
        <begin position="1378"/>
        <end position="1389"/>
    </location>
</feature>
<keyword evidence="7" id="KW-0653">Protein transport</keyword>
<dbReference type="InterPro" id="IPR026739">
    <property type="entry name" value="AP_beta"/>
</dbReference>
<reference evidence="12 13" key="1">
    <citation type="submission" date="2013-12" db="EMBL/GenBank/DDBJ databases">
        <title>Draft genome of the parsitic nematode Ancylostoma duodenale.</title>
        <authorList>
            <person name="Mitreva M."/>
        </authorList>
    </citation>
    <scope>NUCLEOTIDE SEQUENCE [LARGE SCALE GENOMIC DNA]</scope>
    <source>
        <strain evidence="12 13">Zhejiang</strain>
    </source>
</reference>
<evidence type="ECO:0000256" key="1">
    <source>
        <dbReference type="ARBA" id="ARBA00004308"/>
    </source>
</evidence>
<dbReference type="InterPro" id="IPR036322">
    <property type="entry name" value="WD40_repeat_dom_sf"/>
</dbReference>
<dbReference type="Pfam" id="PF01602">
    <property type="entry name" value="Adaptin_N"/>
    <property type="match status" value="2"/>
</dbReference>
<feature type="compositionally biased region" description="Basic and acidic residues" evidence="10">
    <location>
        <begin position="159"/>
        <end position="170"/>
    </location>
</feature>
<dbReference type="InterPro" id="IPR015943">
    <property type="entry name" value="WD40/YVTN_repeat-like_dom_sf"/>
</dbReference>
<feature type="repeat" description="WD" evidence="9">
    <location>
        <begin position="419"/>
        <end position="452"/>
    </location>
</feature>
<dbReference type="Gene3D" id="1.25.40.500">
    <property type="entry name" value="TFIID subunit TAF5, NTD2 domain"/>
    <property type="match status" value="1"/>
</dbReference>
<dbReference type="PANTHER" id="PTHR11134">
    <property type="entry name" value="ADAPTOR COMPLEX SUBUNIT BETA FAMILY MEMBER"/>
    <property type="match status" value="1"/>
</dbReference>
<feature type="domain" description="Clathrin/coatomer adaptor adaptin-like N-terminal" evidence="11">
    <location>
        <begin position="925"/>
        <end position="1317"/>
    </location>
</feature>
<dbReference type="SMART" id="SM00320">
    <property type="entry name" value="WD40"/>
    <property type="match status" value="6"/>
</dbReference>
<evidence type="ECO:0000256" key="9">
    <source>
        <dbReference type="PROSITE-ProRule" id="PRU00221"/>
    </source>
</evidence>
<name>A0A0C2GIR4_9BILA</name>
<comment type="similarity">
    <text evidence="2">Belongs to the adaptor complexes large subunit family.</text>
</comment>
<feature type="repeat" description="WD" evidence="9">
    <location>
        <begin position="294"/>
        <end position="335"/>
    </location>
</feature>
<dbReference type="GO" id="GO:0006886">
    <property type="term" value="P:intracellular protein transport"/>
    <property type="evidence" value="ECO:0007669"/>
    <property type="project" value="InterPro"/>
</dbReference>
<evidence type="ECO:0000256" key="5">
    <source>
        <dbReference type="ARBA" id="ARBA00022574"/>
    </source>
</evidence>
<evidence type="ECO:0000313" key="13">
    <source>
        <dbReference type="Proteomes" id="UP000054047"/>
    </source>
</evidence>
<keyword evidence="8" id="KW-0472">Membrane</keyword>
<feature type="region of interest" description="Disordered" evidence="10">
    <location>
        <begin position="159"/>
        <end position="184"/>
    </location>
</feature>
<dbReference type="Gene3D" id="2.130.10.10">
    <property type="entry name" value="YVTN repeat-like/Quinoprotein amine dehydrogenase"/>
    <property type="match status" value="2"/>
</dbReference>
<evidence type="ECO:0000256" key="3">
    <source>
        <dbReference type="ARBA" id="ARBA00009435"/>
    </source>
</evidence>
<dbReference type="PROSITE" id="PS50082">
    <property type="entry name" value="WD_REPEATS_2"/>
    <property type="match status" value="3"/>
</dbReference>
<evidence type="ECO:0000256" key="7">
    <source>
        <dbReference type="ARBA" id="ARBA00022927"/>
    </source>
</evidence>
<dbReference type="PROSITE" id="PS50294">
    <property type="entry name" value="WD_REPEATS_REGION"/>
    <property type="match status" value="3"/>
</dbReference>
<comment type="similarity">
    <text evidence="3">Belongs to the WD repeat TAF5 family.</text>
</comment>
<dbReference type="SUPFAM" id="SSF160897">
    <property type="entry name" value="Taf5 N-terminal domain-like"/>
    <property type="match status" value="1"/>
</dbReference>
<evidence type="ECO:0000256" key="6">
    <source>
        <dbReference type="ARBA" id="ARBA00022737"/>
    </source>
</evidence>
<evidence type="ECO:0000256" key="4">
    <source>
        <dbReference type="ARBA" id="ARBA00022448"/>
    </source>
</evidence>
<evidence type="ECO:0000256" key="8">
    <source>
        <dbReference type="ARBA" id="ARBA00023136"/>
    </source>
</evidence>